<reference evidence="3" key="1">
    <citation type="submission" date="2016-10" db="EMBL/GenBank/DDBJ databases">
        <authorList>
            <person name="Varghese N."/>
            <person name="Submissions S."/>
        </authorList>
    </citation>
    <scope>NUCLEOTIDE SEQUENCE [LARGE SCALE GENOMIC DNA]</scope>
    <source>
        <strain evidence="3">DSM 44234</strain>
    </source>
</reference>
<keyword evidence="2" id="KW-0436">Ligase</keyword>
<dbReference type="Pfam" id="PF09414">
    <property type="entry name" value="RNA_ligase"/>
    <property type="match status" value="1"/>
</dbReference>
<dbReference type="RefSeq" id="WP_068741819.1">
    <property type="nucleotide sequence ID" value="NZ_FNSA01000003.1"/>
</dbReference>
<dbReference type="STRING" id="57704.SAMN04489793_2771"/>
<dbReference type="Gene3D" id="3.30.1490.70">
    <property type="match status" value="1"/>
</dbReference>
<dbReference type="GO" id="GO:0016874">
    <property type="term" value="F:ligase activity"/>
    <property type="evidence" value="ECO:0007669"/>
    <property type="project" value="UniProtKB-KW"/>
</dbReference>
<feature type="domain" description="RNA ligase" evidence="1">
    <location>
        <begin position="119"/>
        <end position="250"/>
    </location>
</feature>
<name>A0A1H4U1W3_TSUTY</name>
<dbReference type="SUPFAM" id="SSF56091">
    <property type="entry name" value="DNA ligase/mRNA capping enzyme, catalytic domain"/>
    <property type="match status" value="1"/>
</dbReference>
<dbReference type="OrthoDB" id="9802472at2"/>
<keyword evidence="3" id="KW-1185">Reference proteome</keyword>
<dbReference type="Proteomes" id="UP000182241">
    <property type="component" value="Unassembled WGS sequence"/>
</dbReference>
<evidence type="ECO:0000313" key="2">
    <source>
        <dbReference type="EMBL" id="SEC62709.1"/>
    </source>
</evidence>
<dbReference type="AlphaFoldDB" id="A0A1H4U1W3"/>
<protein>
    <submittedName>
        <fullName evidence="2">ATP-dependent DNA ligase</fullName>
    </submittedName>
</protein>
<evidence type="ECO:0000313" key="3">
    <source>
        <dbReference type="Proteomes" id="UP000182241"/>
    </source>
</evidence>
<dbReference type="InterPro" id="IPR021122">
    <property type="entry name" value="RNA_ligase_dom_REL/Rnl2"/>
</dbReference>
<organism evidence="2 3">
    <name type="scientific">Tsukamurella tyrosinosolvens</name>
    <dbReference type="NCBI Taxonomy" id="57704"/>
    <lineage>
        <taxon>Bacteria</taxon>
        <taxon>Bacillati</taxon>
        <taxon>Actinomycetota</taxon>
        <taxon>Actinomycetes</taxon>
        <taxon>Mycobacteriales</taxon>
        <taxon>Tsukamurellaceae</taxon>
        <taxon>Tsukamurella</taxon>
    </lineage>
</organism>
<dbReference type="Gene3D" id="3.30.470.30">
    <property type="entry name" value="DNA ligase/mRNA capping enzyme"/>
    <property type="match status" value="1"/>
</dbReference>
<proteinExistence type="predicted"/>
<gene>
    <name evidence="2" type="ORF">SAMN04489793_2771</name>
</gene>
<dbReference type="Gene3D" id="2.20.140.10">
    <property type="entry name" value="WGR domain"/>
    <property type="match status" value="1"/>
</dbReference>
<sequence length="357" mass="38223">MTTTDEAKSASLYYSNGSSDKEYHARIEPKGDGFVVTFAYGRRGSTLTTGTKTTAPVAYDKALAVFDKLISGKQAKGYTFGEDGTPYLNPDSDRQASGLLPQLLNVVDNDAVAELLASEEWCLQEKMDGRRMMLRKTGDTVEAINKLGLIVGVSKLVADAALAIDGDFTLDGEIIGDRLHAFDLLSVHGQDACDWAYSARYVALTELLSDAASAITAVPSVEAPEAKAARLAELKAAGAEGVVFKRLDAVYRHGRPNSGGTQRKFKFVETLSALVSTVNTQRSVGLTLDGDDGPVFVGNVTIPSNHEVPTVGSVVEVRYLYATPTPTLYQPVYLGQRDDVEAAECVLAQVKFKAPTA</sequence>
<accession>A0A1H4U1W3</accession>
<evidence type="ECO:0000259" key="1">
    <source>
        <dbReference type="Pfam" id="PF09414"/>
    </source>
</evidence>
<dbReference type="EMBL" id="FNSA01000003">
    <property type="protein sequence ID" value="SEC62709.1"/>
    <property type="molecule type" value="Genomic_DNA"/>
</dbReference>